<evidence type="ECO:0000313" key="5">
    <source>
        <dbReference type="EMBL" id="KAJ8031688.1"/>
    </source>
</evidence>
<keyword evidence="2" id="KW-0521">NADP</keyword>
<evidence type="ECO:0000256" key="2">
    <source>
        <dbReference type="ARBA" id="ARBA00022857"/>
    </source>
</evidence>
<dbReference type="InterPro" id="IPR018170">
    <property type="entry name" value="Aldo/ket_reductase_CS"/>
</dbReference>
<evidence type="ECO:0000256" key="1">
    <source>
        <dbReference type="ARBA" id="ARBA00007905"/>
    </source>
</evidence>
<dbReference type="SUPFAM" id="SSF51430">
    <property type="entry name" value="NAD(P)-linked oxidoreductase"/>
    <property type="match status" value="1"/>
</dbReference>
<name>A0A9Q1BS51_HOLLE</name>
<dbReference type="EMBL" id="JAIZAY010000012">
    <property type="protein sequence ID" value="KAJ8031688.1"/>
    <property type="molecule type" value="Genomic_DNA"/>
</dbReference>
<dbReference type="FunFam" id="3.20.20.100:FF:000006">
    <property type="entry name" value="Aldo-keto reductase family 1 member A1"/>
    <property type="match status" value="1"/>
</dbReference>
<gene>
    <name evidence="5" type="ORF">HOLleu_24959</name>
</gene>
<dbReference type="Proteomes" id="UP001152320">
    <property type="component" value="Chromosome 12"/>
</dbReference>
<dbReference type="Gene3D" id="3.20.20.100">
    <property type="entry name" value="NADP-dependent oxidoreductase domain"/>
    <property type="match status" value="1"/>
</dbReference>
<dbReference type="GO" id="GO:0016491">
    <property type="term" value="F:oxidoreductase activity"/>
    <property type="evidence" value="ECO:0007669"/>
    <property type="project" value="UniProtKB-KW"/>
</dbReference>
<dbReference type="CDD" id="cd10442">
    <property type="entry name" value="GIY-YIG_PLEs"/>
    <property type="match status" value="1"/>
</dbReference>
<dbReference type="PROSITE" id="PS00062">
    <property type="entry name" value="ALDOKETO_REDUCTASE_2"/>
    <property type="match status" value="1"/>
</dbReference>
<dbReference type="PROSITE" id="PS50164">
    <property type="entry name" value="GIY_YIG"/>
    <property type="match status" value="1"/>
</dbReference>
<keyword evidence="6" id="KW-1185">Reference proteome</keyword>
<comment type="similarity">
    <text evidence="1">Belongs to the aldo/keto reductase family.</text>
</comment>
<keyword evidence="3" id="KW-0560">Oxidoreductase</keyword>
<dbReference type="Pfam" id="PF00248">
    <property type="entry name" value="Aldo_ket_red"/>
    <property type="match status" value="1"/>
</dbReference>
<proteinExistence type="inferred from homology"/>
<dbReference type="InterPro" id="IPR020471">
    <property type="entry name" value="AKR"/>
</dbReference>
<dbReference type="InterPro" id="IPR023210">
    <property type="entry name" value="NADP_OxRdtase_dom"/>
</dbReference>
<protein>
    <submittedName>
        <fullName evidence="5">Alcohol dehydrogenase [NADP(+)] A</fullName>
    </submittedName>
</protein>
<dbReference type="InterPro" id="IPR000305">
    <property type="entry name" value="GIY-YIG_endonuc"/>
</dbReference>
<dbReference type="PANTHER" id="PTHR11732">
    <property type="entry name" value="ALDO/KETO REDUCTASE"/>
    <property type="match status" value="1"/>
</dbReference>
<organism evidence="5 6">
    <name type="scientific">Holothuria leucospilota</name>
    <name type="common">Black long sea cucumber</name>
    <name type="synonym">Mertensiothuria leucospilota</name>
    <dbReference type="NCBI Taxonomy" id="206669"/>
    <lineage>
        <taxon>Eukaryota</taxon>
        <taxon>Metazoa</taxon>
        <taxon>Echinodermata</taxon>
        <taxon>Eleutherozoa</taxon>
        <taxon>Echinozoa</taxon>
        <taxon>Holothuroidea</taxon>
        <taxon>Aspidochirotacea</taxon>
        <taxon>Aspidochirotida</taxon>
        <taxon>Holothuriidae</taxon>
        <taxon>Holothuria</taxon>
    </lineage>
</organism>
<evidence type="ECO:0000259" key="4">
    <source>
        <dbReference type="PROSITE" id="PS50164"/>
    </source>
</evidence>
<sequence length="467" mass="52826">MDWILLCRAWTCVPCEQGNMSFKQREVCCVYRQTKPLPGPNNNRFNVHQHFTCTSANVVYVLVCKRCNILYVGETKRRLADRVTEHLRSIKQNLPGFPVATHFNPPSTCSIRDLMVSAAISCRGSDHDRLAAENRLIMKLGTLSPHGLSRMAEKNRYATFSNGLKVPLIGLGTWKSEPGEVKKAIKAAIDAGYRHIDGAYSYQNEVEVGEAYKEKMADGTVKREELFVTTKIWGHFYRPERVEHALRLSLKDLQLDYVDLYLMHSPMAVQYKGDKEIFPSGDDGQPLLDDVHYTETWKAMEKLVEKGLAKSIGVSNFNVSQMKEVLKIATVPIAMNQVENHPCINQKELIDFCKSKNIIITAYSPLGSPDRAWASDKDPNLREHPLVKEIADAKGCTPVQVLIAYHLCQGIVCIPKSVTPARIQQNFLALDVNLSDADINKLDTLASDYRACPWDFWSHHVNYPFKE</sequence>
<accession>A0A9Q1BS51</accession>
<dbReference type="PROSITE" id="PS00798">
    <property type="entry name" value="ALDOKETO_REDUCTASE_1"/>
    <property type="match status" value="1"/>
</dbReference>
<evidence type="ECO:0000313" key="6">
    <source>
        <dbReference type="Proteomes" id="UP001152320"/>
    </source>
</evidence>
<dbReference type="InterPro" id="IPR035901">
    <property type="entry name" value="GIY-YIG_endonuc_sf"/>
</dbReference>
<dbReference type="InterPro" id="IPR036812">
    <property type="entry name" value="NAD(P)_OxRdtase_dom_sf"/>
</dbReference>
<dbReference type="PRINTS" id="PR00069">
    <property type="entry name" value="ALDKETRDTASE"/>
</dbReference>
<evidence type="ECO:0000256" key="3">
    <source>
        <dbReference type="ARBA" id="ARBA00023002"/>
    </source>
</evidence>
<feature type="domain" description="GIY-YIG" evidence="4">
    <location>
        <begin position="55"/>
        <end position="156"/>
    </location>
</feature>
<comment type="caution">
    <text evidence="5">The sequence shown here is derived from an EMBL/GenBank/DDBJ whole genome shotgun (WGS) entry which is preliminary data.</text>
</comment>
<reference evidence="5" key="1">
    <citation type="submission" date="2021-10" db="EMBL/GenBank/DDBJ databases">
        <title>Tropical sea cucumber genome reveals ecological adaptation and Cuvierian tubules defense mechanism.</title>
        <authorList>
            <person name="Chen T."/>
        </authorList>
    </citation>
    <scope>NUCLEOTIDE SEQUENCE</scope>
    <source>
        <strain evidence="5">Nanhai2018</strain>
        <tissue evidence="5">Muscle</tissue>
    </source>
</reference>
<dbReference type="OrthoDB" id="416253at2759"/>
<dbReference type="AlphaFoldDB" id="A0A9Q1BS51"/>
<dbReference type="SUPFAM" id="SSF82771">
    <property type="entry name" value="GIY-YIG endonuclease"/>
    <property type="match status" value="1"/>
</dbReference>